<dbReference type="AlphaFoldDB" id="A0A9P8I4V5"/>
<evidence type="ECO:0000313" key="7">
    <source>
        <dbReference type="Proteomes" id="UP000698800"/>
    </source>
</evidence>
<keyword evidence="1" id="KW-0547">Nucleotide-binding</keyword>
<dbReference type="InterPro" id="IPR027417">
    <property type="entry name" value="P-loop_NTPase"/>
</dbReference>
<gene>
    <name evidence="6" type="ORF">FGG08_003177</name>
</gene>
<dbReference type="InterPro" id="IPR025867">
    <property type="entry name" value="MnmE_helical"/>
</dbReference>
<evidence type="ECO:0000259" key="4">
    <source>
        <dbReference type="Pfam" id="PF10396"/>
    </source>
</evidence>
<dbReference type="Gene3D" id="1.20.120.430">
    <property type="entry name" value="tRNA modification GTPase MnmE domain 2"/>
    <property type="match status" value="1"/>
</dbReference>
<feature type="domain" description="MnmE helical" evidence="5">
    <location>
        <begin position="146"/>
        <end position="556"/>
    </location>
</feature>
<evidence type="ECO:0000259" key="5">
    <source>
        <dbReference type="Pfam" id="PF12631"/>
    </source>
</evidence>
<evidence type="ECO:0000313" key="6">
    <source>
        <dbReference type="EMBL" id="KAH0542422.1"/>
    </source>
</evidence>
<sequence>MELPAFYVYPVEQREFPDVQRQLDLQVCDMLPEPSVLVNEVYRALCPNRPLPKPRYATLRTLYDPSHPPTKDSILDSSALILYFPAPKSVTGEDVLELHVHGGPAVIKAVLAAISRCAPPAKARSIRYAEPGEFTRRAFINDRLDLTQVEALGDTLSATTEQQRRLSVRGTTSGPGKRYESWRQQLLYARGELEALIDFSEDQHFDESPAQLVTSVAAQVQALRRQIKAHSANAVRGELLRNGISISLLGAPNAGKSSLLNRIVGREAAIVSKEAGTTRDVVEIGLDIGGWYCKLGDMAGLRSGSAADKISAFPHTSLEKPLVGEVEQEGIRRAKQRALESDILIIVLSVEPDPNGPGYHLPVDHSVQKTASLALNSHKNALVVVNKIDLLPPPKPSDSDTYTAPILAALPSLNPSEIFPISCKRAHDADAKDGGDPGGIQAFLGGLVRKFKDMTEAVGVDGGGLLEDYQEALGATERQRVLLDECLWHLDEFIGVVTSAPVVEGNPRVSGGRGGEEIDIVLAAESLRAAAECLARITGRGEAGDVEEVLGVVFEK</sequence>
<organism evidence="6 7">
    <name type="scientific">Glutinoglossum americanum</name>
    <dbReference type="NCBI Taxonomy" id="1670608"/>
    <lineage>
        <taxon>Eukaryota</taxon>
        <taxon>Fungi</taxon>
        <taxon>Dikarya</taxon>
        <taxon>Ascomycota</taxon>
        <taxon>Pezizomycotina</taxon>
        <taxon>Geoglossomycetes</taxon>
        <taxon>Geoglossales</taxon>
        <taxon>Geoglossaceae</taxon>
        <taxon>Glutinoglossum</taxon>
    </lineage>
</organism>
<dbReference type="Pfam" id="PF01926">
    <property type="entry name" value="MMR_HSR1"/>
    <property type="match status" value="1"/>
</dbReference>
<dbReference type="InterPro" id="IPR027368">
    <property type="entry name" value="MnmE_dom2"/>
</dbReference>
<dbReference type="Proteomes" id="UP000698800">
    <property type="component" value="Unassembled WGS sequence"/>
</dbReference>
<dbReference type="CDD" id="cd04164">
    <property type="entry name" value="trmE"/>
    <property type="match status" value="1"/>
</dbReference>
<dbReference type="PANTHER" id="PTHR42714:SF2">
    <property type="entry name" value="TRNA MODIFICATION GTPASE GTPBP3, MITOCHONDRIAL"/>
    <property type="match status" value="1"/>
</dbReference>
<keyword evidence="7" id="KW-1185">Reference proteome</keyword>
<dbReference type="GO" id="GO:0005739">
    <property type="term" value="C:mitochondrion"/>
    <property type="evidence" value="ECO:0007669"/>
    <property type="project" value="TreeGrafter"/>
</dbReference>
<dbReference type="OrthoDB" id="188276at2759"/>
<dbReference type="PANTHER" id="PTHR42714">
    <property type="entry name" value="TRNA MODIFICATION GTPASE GTPBP3"/>
    <property type="match status" value="1"/>
</dbReference>
<dbReference type="GO" id="GO:0030488">
    <property type="term" value="P:tRNA methylation"/>
    <property type="evidence" value="ECO:0007669"/>
    <property type="project" value="TreeGrafter"/>
</dbReference>
<dbReference type="Gene3D" id="3.40.50.300">
    <property type="entry name" value="P-loop containing nucleotide triphosphate hydrolases"/>
    <property type="match status" value="1"/>
</dbReference>
<dbReference type="EMBL" id="JAGHQL010000054">
    <property type="protein sequence ID" value="KAH0542422.1"/>
    <property type="molecule type" value="Genomic_DNA"/>
</dbReference>
<protein>
    <submittedName>
        <fullName evidence="6">Uncharacterized protein</fullName>
    </submittedName>
</protein>
<dbReference type="InterPro" id="IPR018948">
    <property type="entry name" value="GTP-bd_TrmE_N"/>
</dbReference>
<dbReference type="GO" id="GO:0003924">
    <property type="term" value="F:GTPase activity"/>
    <property type="evidence" value="ECO:0007669"/>
    <property type="project" value="InterPro"/>
</dbReference>
<dbReference type="Gene3D" id="3.30.1360.120">
    <property type="entry name" value="Probable tRNA modification gtpase trme, domain 1"/>
    <property type="match status" value="1"/>
</dbReference>
<feature type="domain" description="G" evidence="3">
    <location>
        <begin position="246"/>
        <end position="387"/>
    </location>
</feature>
<accession>A0A9P8I4V5</accession>
<feature type="domain" description="GTP-binding protein TrmE N-terminal" evidence="4">
    <location>
        <begin position="42"/>
        <end position="143"/>
    </location>
</feature>
<proteinExistence type="inferred from homology"/>
<dbReference type="Pfam" id="PF10396">
    <property type="entry name" value="TrmE_N"/>
    <property type="match status" value="1"/>
</dbReference>
<evidence type="ECO:0000256" key="2">
    <source>
        <dbReference type="ARBA" id="ARBA00023134"/>
    </source>
</evidence>
<dbReference type="GO" id="GO:0005525">
    <property type="term" value="F:GTP binding"/>
    <property type="evidence" value="ECO:0007669"/>
    <property type="project" value="UniProtKB-KW"/>
</dbReference>
<dbReference type="CDD" id="cd14858">
    <property type="entry name" value="TrmE_N"/>
    <property type="match status" value="1"/>
</dbReference>
<dbReference type="InterPro" id="IPR031168">
    <property type="entry name" value="G_TrmE"/>
</dbReference>
<dbReference type="InterPro" id="IPR006073">
    <property type="entry name" value="GTP-bd"/>
</dbReference>
<reference evidence="6" key="1">
    <citation type="submission" date="2021-03" db="EMBL/GenBank/DDBJ databases">
        <title>Comparative genomics and phylogenomic investigation of the class Geoglossomycetes provide insights into ecological specialization and systematics.</title>
        <authorList>
            <person name="Melie T."/>
            <person name="Pirro S."/>
            <person name="Miller A.N."/>
            <person name="Quandt A."/>
        </authorList>
    </citation>
    <scope>NUCLEOTIDE SEQUENCE</scope>
    <source>
        <strain evidence="6">GBOQ0MN5Z8</strain>
    </source>
</reference>
<evidence type="ECO:0000256" key="1">
    <source>
        <dbReference type="ARBA" id="ARBA00022741"/>
    </source>
</evidence>
<dbReference type="Pfam" id="PF12631">
    <property type="entry name" value="MnmE_helical"/>
    <property type="match status" value="1"/>
</dbReference>
<evidence type="ECO:0000259" key="3">
    <source>
        <dbReference type="Pfam" id="PF01926"/>
    </source>
</evidence>
<dbReference type="SUPFAM" id="SSF52540">
    <property type="entry name" value="P-loop containing nucleoside triphosphate hydrolases"/>
    <property type="match status" value="1"/>
</dbReference>
<keyword evidence="2" id="KW-0342">GTP-binding</keyword>
<name>A0A9P8I4V5_9PEZI</name>
<comment type="caution">
    <text evidence="6">The sequence shown here is derived from an EMBL/GenBank/DDBJ whole genome shotgun (WGS) entry which is preliminary data.</text>
</comment>
<dbReference type="HAMAP" id="MF_00379">
    <property type="entry name" value="GTPase_MnmE"/>
    <property type="match status" value="1"/>
</dbReference>
<dbReference type="PRINTS" id="PR00326">
    <property type="entry name" value="GTP1OBG"/>
</dbReference>
<dbReference type="GO" id="GO:0002098">
    <property type="term" value="P:tRNA wobble uridine modification"/>
    <property type="evidence" value="ECO:0007669"/>
    <property type="project" value="TreeGrafter"/>
</dbReference>
<dbReference type="InterPro" id="IPR004520">
    <property type="entry name" value="GTPase_MnmE"/>
</dbReference>
<dbReference type="InterPro" id="IPR027266">
    <property type="entry name" value="TrmE/GcvT-like"/>
</dbReference>